<dbReference type="PANTHER" id="PTHR12064">
    <property type="entry name" value="METAL TRANSPORTER CNNM"/>
    <property type="match status" value="1"/>
</dbReference>
<dbReference type="PANTHER" id="PTHR12064:SF94">
    <property type="entry name" value="UNEXTENDED PROTEIN"/>
    <property type="match status" value="1"/>
</dbReference>
<dbReference type="InterPro" id="IPR046342">
    <property type="entry name" value="CBS_dom_sf"/>
</dbReference>
<comment type="subcellular location">
    <subcellularLocation>
        <location evidence="1">Membrane</location>
        <topology evidence="1">Multi-pass membrane protein</topology>
    </subcellularLocation>
</comment>
<dbReference type="Pfam" id="PF00571">
    <property type="entry name" value="CBS"/>
    <property type="match status" value="2"/>
</dbReference>
<feature type="domain" description="CNNM transmembrane" evidence="10">
    <location>
        <begin position="1"/>
        <end position="172"/>
    </location>
</feature>
<evidence type="ECO:0000313" key="11">
    <source>
        <dbReference type="EMBL" id="PJC01647.1"/>
    </source>
</evidence>
<sequence>MDFIIIVFLVLMSGLFSGLTLGLLSLDKNELKRKISLGDKEAAKVFVVRKRGNLLLCTLLLGNVGVNSTLAIFLGNISSGVVAGFVATGLIVIFGEIIPQATFSRYALKAGAKLAWLVRFFVFILSPICWPIAWALDKTLGEEMATIYSKKELMKIIEEHQGSKESDVDADEERIIKGALSFSNATAEKIMTPRTVVFMLNDELSLDKEILDKIKKEGFTRIPVYGKTRDDVWGILYVKDLINVKLGTKVKNIYRQEKILIANRNTHLDELLALFIKTKIHVVFIQDKYKGFEGIVSLEDVLEEIIGQEIVDETDKVVDLQKKALNK</sequence>
<feature type="domain" description="CBS" evidence="9">
    <location>
        <begin position="254"/>
        <end position="313"/>
    </location>
</feature>
<evidence type="ECO:0000256" key="5">
    <source>
        <dbReference type="ARBA" id="ARBA00023136"/>
    </source>
</evidence>
<feature type="transmembrane region" description="Helical" evidence="8">
    <location>
        <begin position="114"/>
        <end position="136"/>
    </location>
</feature>
<organism evidence="11 12">
    <name type="scientific">Candidatus Komeilibacteria bacterium CG_4_9_14_0_8_um_filter_36_9</name>
    <dbReference type="NCBI Taxonomy" id="1974473"/>
    <lineage>
        <taxon>Bacteria</taxon>
        <taxon>Candidatus Komeiliibacteriota</taxon>
    </lineage>
</organism>
<evidence type="ECO:0000259" key="10">
    <source>
        <dbReference type="PROSITE" id="PS51846"/>
    </source>
</evidence>
<accession>A0A2M8DQT6</accession>
<keyword evidence="5 7" id="KW-0472">Membrane</keyword>
<evidence type="ECO:0000256" key="7">
    <source>
        <dbReference type="PROSITE-ProRule" id="PRU01193"/>
    </source>
</evidence>
<keyword evidence="3" id="KW-0677">Repeat</keyword>
<evidence type="ECO:0000313" key="12">
    <source>
        <dbReference type="Proteomes" id="UP000230136"/>
    </source>
</evidence>
<dbReference type="CDD" id="cd04590">
    <property type="entry name" value="CBS_pair_CorC_HlyC_assoc"/>
    <property type="match status" value="1"/>
</dbReference>
<dbReference type="Gene3D" id="3.10.580.10">
    <property type="entry name" value="CBS-domain"/>
    <property type="match status" value="1"/>
</dbReference>
<dbReference type="GO" id="GO:0016020">
    <property type="term" value="C:membrane"/>
    <property type="evidence" value="ECO:0007669"/>
    <property type="project" value="UniProtKB-SubCell"/>
</dbReference>
<name>A0A2M8DQT6_9BACT</name>
<dbReference type="InterPro" id="IPR045095">
    <property type="entry name" value="ACDP"/>
</dbReference>
<evidence type="ECO:0008006" key="13">
    <source>
        <dbReference type="Google" id="ProtNLM"/>
    </source>
</evidence>
<dbReference type="AlphaFoldDB" id="A0A2M8DQT6"/>
<proteinExistence type="predicted"/>
<keyword evidence="4 7" id="KW-1133">Transmembrane helix</keyword>
<feature type="transmembrane region" description="Helical" evidence="8">
    <location>
        <begin position="54"/>
        <end position="75"/>
    </location>
</feature>
<evidence type="ECO:0000256" key="8">
    <source>
        <dbReference type="SAM" id="Phobius"/>
    </source>
</evidence>
<keyword evidence="2 7" id="KW-0812">Transmembrane</keyword>
<comment type="caution">
    <text evidence="11">The sequence shown here is derived from an EMBL/GenBank/DDBJ whole genome shotgun (WGS) entry which is preliminary data.</text>
</comment>
<dbReference type="InterPro" id="IPR000644">
    <property type="entry name" value="CBS_dom"/>
</dbReference>
<dbReference type="SUPFAM" id="SSF54631">
    <property type="entry name" value="CBS-domain pair"/>
    <property type="match status" value="1"/>
</dbReference>
<dbReference type="GO" id="GO:0010960">
    <property type="term" value="P:magnesium ion homeostasis"/>
    <property type="evidence" value="ECO:0007669"/>
    <property type="project" value="InterPro"/>
</dbReference>
<evidence type="ECO:0000256" key="4">
    <source>
        <dbReference type="ARBA" id="ARBA00022989"/>
    </source>
</evidence>
<dbReference type="Pfam" id="PF01595">
    <property type="entry name" value="CNNM"/>
    <property type="match status" value="1"/>
</dbReference>
<dbReference type="PROSITE" id="PS51846">
    <property type="entry name" value="CNNM"/>
    <property type="match status" value="1"/>
</dbReference>
<dbReference type="EMBL" id="PFSY01000144">
    <property type="protein sequence ID" value="PJC01647.1"/>
    <property type="molecule type" value="Genomic_DNA"/>
</dbReference>
<dbReference type="PROSITE" id="PS51371">
    <property type="entry name" value="CBS"/>
    <property type="match status" value="1"/>
</dbReference>
<feature type="transmembrane region" description="Helical" evidence="8">
    <location>
        <begin position="6"/>
        <end position="26"/>
    </location>
</feature>
<feature type="transmembrane region" description="Helical" evidence="8">
    <location>
        <begin position="81"/>
        <end position="102"/>
    </location>
</feature>
<reference evidence="12" key="1">
    <citation type="submission" date="2017-09" db="EMBL/GenBank/DDBJ databases">
        <title>Depth-based differentiation of microbial function through sediment-hosted aquifers and enrichment of novel symbionts in the deep terrestrial subsurface.</title>
        <authorList>
            <person name="Probst A.J."/>
            <person name="Ladd B."/>
            <person name="Jarett J.K."/>
            <person name="Geller-Mcgrath D.E."/>
            <person name="Sieber C.M.K."/>
            <person name="Emerson J.B."/>
            <person name="Anantharaman K."/>
            <person name="Thomas B.C."/>
            <person name="Malmstrom R."/>
            <person name="Stieglmeier M."/>
            <person name="Klingl A."/>
            <person name="Woyke T."/>
            <person name="Ryan C.M."/>
            <person name="Banfield J.F."/>
        </authorList>
    </citation>
    <scope>NUCLEOTIDE SEQUENCE [LARGE SCALE GENOMIC DNA]</scope>
</reference>
<evidence type="ECO:0000256" key="6">
    <source>
        <dbReference type="PROSITE-ProRule" id="PRU00703"/>
    </source>
</evidence>
<dbReference type="Proteomes" id="UP000230136">
    <property type="component" value="Unassembled WGS sequence"/>
</dbReference>
<evidence type="ECO:0000256" key="3">
    <source>
        <dbReference type="ARBA" id="ARBA00022737"/>
    </source>
</evidence>
<evidence type="ECO:0000256" key="2">
    <source>
        <dbReference type="ARBA" id="ARBA00022692"/>
    </source>
</evidence>
<protein>
    <recommendedName>
        <fullName evidence="13">HlyC/CorC family transporter</fullName>
    </recommendedName>
</protein>
<dbReference type="InterPro" id="IPR044751">
    <property type="entry name" value="Ion_transp-like_CBS"/>
</dbReference>
<gene>
    <name evidence="11" type="ORF">CO073_03125</name>
</gene>
<evidence type="ECO:0000259" key="9">
    <source>
        <dbReference type="PROSITE" id="PS51371"/>
    </source>
</evidence>
<evidence type="ECO:0000256" key="1">
    <source>
        <dbReference type="ARBA" id="ARBA00004141"/>
    </source>
</evidence>
<dbReference type="InterPro" id="IPR002550">
    <property type="entry name" value="CNNM"/>
</dbReference>
<keyword evidence="6" id="KW-0129">CBS domain</keyword>